<organism evidence="1 2">
    <name type="scientific">Kwoniella shandongensis</name>
    <dbReference type="NCBI Taxonomy" id="1734106"/>
    <lineage>
        <taxon>Eukaryota</taxon>
        <taxon>Fungi</taxon>
        <taxon>Dikarya</taxon>
        <taxon>Basidiomycota</taxon>
        <taxon>Agaricomycotina</taxon>
        <taxon>Tremellomycetes</taxon>
        <taxon>Tremellales</taxon>
        <taxon>Cryptococcaceae</taxon>
        <taxon>Kwoniella</taxon>
    </lineage>
</organism>
<name>A0A5M6C0H8_9TREE</name>
<dbReference type="Proteomes" id="UP000322225">
    <property type="component" value="Chromosome 4"/>
</dbReference>
<gene>
    <name evidence="1" type="ORF">CI109_102145</name>
</gene>
<dbReference type="GeneID" id="43588993"/>
<dbReference type="EMBL" id="CP144054">
    <property type="protein sequence ID" value="WWD17704.1"/>
    <property type="molecule type" value="Genomic_DNA"/>
</dbReference>
<evidence type="ECO:0000313" key="2">
    <source>
        <dbReference type="Proteomes" id="UP000322225"/>
    </source>
</evidence>
<dbReference type="KEGG" id="ksn:43588993"/>
<dbReference type="RefSeq" id="XP_031860968.1">
    <property type="nucleotide sequence ID" value="XM_032004853.1"/>
</dbReference>
<protein>
    <submittedName>
        <fullName evidence="1">Uncharacterized protein</fullName>
    </submittedName>
</protein>
<reference evidence="1" key="1">
    <citation type="submission" date="2017-08" db="EMBL/GenBank/DDBJ databases">
        <authorList>
            <person name="Cuomo C."/>
            <person name="Billmyre B."/>
            <person name="Heitman J."/>
        </authorList>
    </citation>
    <scope>NUCLEOTIDE SEQUENCE</scope>
    <source>
        <strain evidence="1">CBS 12478</strain>
    </source>
</reference>
<dbReference type="AlphaFoldDB" id="A0A5M6C0H8"/>
<sequence length="97" mass="10963">MFARSILRSTSTSIPQARMMMSRKASTWAPEPQHLHPVRQFFHDAPVPVDAYPLIGIVVIMCSAATYMLGKHISEDRDHLRWAPHHGGVKFQIPSSQ</sequence>
<dbReference type="OrthoDB" id="2558794at2759"/>
<accession>A0A5M6C0H8</accession>
<evidence type="ECO:0000313" key="1">
    <source>
        <dbReference type="EMBL" id="WWD17704.1"/>
    </source>
</evidence>
<reference evidence="1" key="2">
    <citation type="submission" date="2024-01" db="EMBL/GenBank/DDBJ databases">
        <title>Comparative genomics of Cryptococcus and Kwoniella reveals pathogenesis evolution and contrasting modes of karyotype evolution via chromosome fusion or intercentromeric recombination.</title>
        <authorList>
            <person name="Coelho M.A."/>
            <person name="David-Palma M."/>
            <person name="Shea T."/>
            <person name="Bowers K."/>
            <person name="McGinley-Smith S."/>
            <person name="Mohammad A.W."/>
            <person name="Gnirke A."/>
            <person name="Yurkov A.M."/>
            <person name="Nowrousian M."/>
            <person name="Sun S."/>
            <person name="Cuomo C.A."/>
            <person name="Heitman J."/>
        </authorList>
    </citation>
    <scope>NUCLEOTIDE SEQUENCE</scope>
    <source>
        <strain evidence="1">CBS 12478</strain>
    </source>
</reference>
<keyword evidence="2" id="KW-1185">Reference proteome</keyword>
<proteinExistence type="predicted"/>